<sequence>MHGDTLRSTEDHLATVTIGKAIEVHRALGPGLLESAYQECLCYELQASGLYVEWEKPMPIVYKDIVLEHGYRLDLLVEDQPVTELKTVEALNDLHVAQLLTYLKFGNHRLGLLINFRVKMLRDGIKRLTNFSL</sequence>
<organism evidence="1 2">
    <name type="scientific">Spirosoma arboris</name>
    <dbReference type="NCBI Taxonomy" id="2682092"/>
    <lineage>
        <taxon>Bacteria</taxon>
        <taxon>Pseudomonadati</taxon>
        <taxon>Bacteroidota</taxon>
        <taxon>Cytophagia</taxon>
        <taxon>Cytophagales</taxon>
        <taxon>Cytophagaceae</taxon>
        <taxon>Spirosoma</taxon>
    </lineage>
</organism>
<gene>
    <name evidence="1" type="ORF">GO755_21805</name>
</gene>
<dbReference type="NCBIfam" id="TIGR04256">
    <property type="entry name" value="GxxExxY"/>
    <property type="match status" value="1"/>
</dbReference>
<evidence type="ECO:0000313" key="1">
    <source>
        <dbReference type="EMBL" id="MVM32691.1"/>
    </source>
</evidence>
<dbReference type="InterPro" id="IPR026350">
    <property type="entry name" value="GxxExxY"/>
</dbReference>
<dbReference type="AlphaFoldDB" id="A0A7K1SFX8"/>
<dbReference type="RefSeq" id="WP_157587407.1">
    <property type="nucleotide sequence ID" value="NZ_WPIN01000008.1"/>
</dbReference>
<accession>A0A7K1SFX8</accession>
<reference evidence="1 2" key="1">
    <citation type="submission" date="2019-12" db="EMBL/GenBank/DDBJ databases">
        <title>Spirosoma sp. HMF4905 genome sequencing and assembly.</title>
        <authorList>
            <person name="Kang H."/>
            <person name="Cha I."/>
            <person name="Kim H."/>
            <person name="Joh K."/>
        </authorList>
    </citation>
    <scope>NUCLEOTIDE SEQUENCE [LARGE SCALE GENOMIC DNA]</scope>
    <source>
        <strain evidence="1 2">HMF4905</strain>
    </source>
</reference>
<keyword evidence="2" id="KW-1185">Reference proteome</keyword>
<comment type="caution">
    <text evidence="1">The sequence shown here is derived from an EMBL/GenBank/DDBJ whole genome shotgun (WGS) entry which is preliminary data.</text>
</comment>
<proteinExistence type="predicted"/>
<evidence type="ECO:0000313" key="2">
    <source>
        <dbReference type="Proteomes" id="UP000436006"/>
    </source>
</evidence>
<dbReference type="EMBL" id="WPIN01000008">
    <property type="protein sequence ID" value="MVM32691.1"/>
    <property type="molecule type" value="Genomic_DNA"/>
</dbReference>
<protein>
    <submittedName>
        <fullName evidence="1">GxxExxY protein</fullName>
    </submittedName>
</protein>
<dbReference type="Proteomes" id="UP000436006">
    <property type="component" value="Unassembled WGS sequence"/>
</dbReference>
<name>A0A7K1SFX8_9BACT</name>
<dbReference type="Pfam" id="PF13366">
    <property type="entry name" value="PDDEXK_3"/>
    <property type="match status" value="1"/>
</dbReference>